<dbReference type="PROSITE" id="PS50850">
    <property type="entry name" value="MFS"/>
    <property type="match status" value="1"/>
</dbReference>
<dbReference type="EMBL" id="CENE01000018">
    <property type="protein sequence ID" value="CEQ41840.1"/>
    <property type="molecule type" value="Genomic_DNA"/>
</dbReference>
<feature type="domain" description="Major facilitator superfamily (MFS) profile" evidence="7">
    <location>
        <begin position="76"/>
        <end position="487"/>
    </location>
</feature>
<feature type="transmembrane region" description="Helical" evidence="6">
    <location>
        <begin position="329"/>
        <end position="349"/>
    </location>
</feature>
<feature type="region of interest" description="Disordered" evidence="5">
    <location>
        <begin position="491"/>
        <end position="518"/>
    </location>
</feature>
<dbReference type="PANTHER" id="PTHR23502">
    <property type="entry name" value="MAJOR FACILITATOR SUPERFAMILY"/>
    <property type="match status" value="1"/>
</dbReference>
<dbReference type="InterPro" id="IPR011701">
    <property type="entry name" value="MFS"/>
</dbReference>
<dbReference type="InterPro" id="IPR020846">
    <property type="entry name" value="MFS_dom"/>
</dbReference>
<accession>A0A0D6EQK2</accession>
<feature type="transmembrane region" description="Helical" evidence="6">
    <location>
        <begin position="430"/>
        <end position="455"/>
    </location>
</feature>
<feature type="transmembrane region" description="Helical" evidence="6">
    <location>
        <begin position="113"/>
        <end position="131"/>
    </location>
</feature>
<feature type="non-terminal residue" evidence="8">
    <location>
        <position position="1"/>
    </location>
</feature>
<dbReference type="PANTHER" id="PTHR23502:SF74">
    <property type="entry name" value="MAJOR FACILITATOR SUPERFAMILY (MFS) PROFILE DOMAIN-CONTAINING PROTEIN"/>
    <property type="match status" value="1"/>
</dbReference>
<feature type="transmembrane region" description="Helical" evidence="6">
    <location>
        <begin position="78"/>
        <end position="101"/>
    </location>
</feature>
<feature type="transmembrane region" description="Helical" evidence="6">
    <location>
        <begin position="164"/>
        <end position="185"/>
    </location>
</feature>
<evidence type="ECO:0000256" key="4">
    <source>
        <dbReference type="ARBA" id="ARBA00023136"/>
    </source>
</evidence>
<dbReference type="InterPro" id="IPR005829">
    <property type="entry name" value="Sugar_transporter_CS"/>
</dbReference>
<keyword evidence="4 6" id="KW-0472">Membrane</keyword>
<comment type="subcellular location">
    <subcellularLocation>
        <location evidence="1">Membrane</location>
        <topology evidence="1">Multi-pass membrane protein</topology>
    </subcellularLocation>
</comment>
<feature type="transmembrane region" description="Helical" evidence="6">
    <location>
        <begin position="197"/>
        <end position="218"/>
    </location>
</feature>
<feature type="compositionally biased region" description="Polar residues" evidence="5">
    <location>
        <begin position="501"/>
        <end position="510"/>
    </location>
</feature>
<proteinExistence type="predicted"/>
<dbReference type="CDD" id="cd17323">
    <property type="entry name" value="MFS_Tpo1_MDR_like"/>
    <property type="match status" value="1"/>
</dbReference>
<dbReference type="AlphaFoldDB" id="A0A0D6EQK2"/>
<dbReference type="Pfam" id="PF07690">
    <property type="entry name" value="MFS_1"/>
    <property type="match status" value="1"/>
</dbReference>
<feature type="transmembrane region" description="Helical" evidence="6">
    <location>
        <begin position="397"/>
        <end position="418"/>
    </location>
</feature>
<keyword evidence="2 6" id="KW-0812">Transmembrane</keyword>
<evidence type="ECO:0000259" key="7">
    <source>
        <dbReference type="PROSITE" id="PS50850"/>
    </source>
</evidence>
<keyword evidence="3 6" id="KW-1133">Transmembrane helix</keyword>
<dbReference type="GO" id="GO:0005886">
    <property type="term" value="C:plasma membrane"/>
    <property type="evidence" value="ECO:0007669"/>
    <property type="project" value="TreeGrafter"/>
</dbReference>
<evidence type="ECO:0000256" key="6">
    <source>
        <dbReference type="SAM" id="Phobius"/>
    </source>
</evidence>
<reference evidence="9" key="1">
    <citation type="submission" date="2015-02" db="EMBL/GenBank/DDBJ databases">
        <authorList>
            <person name="Gon?alves P."/>
        </authorList>
    </citation>
    <scope>NUCLEOTIDE SEQUENCE [LARGE SCALE GENOMIC DNA]</scope>
</reference>
<evidence type="ECO:0000256" key="5">
    <source>
        <dbReference type="SAM" id="MobiDB-lite"/>
    </source>
</evidence>
<feature type="transmembrane region" description="Helical" evidence="6">
    <location>
        <begin position="224"/>
        <end position="246"/>
    </location>
</feature>
<dbReference type="Proteomes" id="UP000243876">
    <property type="component" value="Unassembled WGS sequence"/>
</dbReference>
<dbReference type="OrthoDB" id="9986881at2759"/>
<dbReference type="InterPro" id="IPR036259">
    <property type="entry name" value="MFS_trans_sf"/>
</dbReference>
<dbReference type="PROSITE" id="PS00216">
    <property type="entry name" value="SUGAR_TRANSPORT_1"/>
    <property type="match status" value="1"/>
</dbReference>
<dbReference type="Gene3D" id="1.20.1250.20">
    <property type="entry name" value="MFS general substrate transporter like domains"/>
    <property type="match status" value="1"/>
</dbReference>
<keyword evidence="9" id="KW-1185">Reference proteome</keyword>
<organism evidence="8 9">
    <name type="scientific">Sporidiobolus salmonicolor</name>
    <name type="common">Yeast-like fungus</name>
    <name type="synonym">Sporobolomyces salmonicolor</name>
    <dbReference type="NCBI Taxonomy" id="5005"/>
    <lineage>
        <taxon>Eukaryota</taxon>
        <taxon>Fungi</taxon>
        <taxon>Dikarya</taxon>
        <taxon>Basidiomycota</taxon>
        <taxon>Pucciniomycotina</taxon>
        <taxon>Microbotryomycetes</taxon>
        <taxon>Sporidiobolales</taxon>
        <taxon>Sporidiobolaceae</taxon>
        <taxon>Sporobolomyces</taxon>
    </lineage>
</organism>
<protein>
    <submittedName>
        <fullName evidence="8">SPOSA6832_03608-mRNA-1:cds</fullName>
    </submittedName>
</protein>
<sequence length="527" mass="56381">MAAELDDDVEKTTTQTLVDDLELTTRLDDEKEHAAVPAGLSATRVPNSPYLVLAFAKTPEHPDDPLCRSKASKASLTLLAALLVMISAITSSCSSGAAPFIQAALGGNTALPLSLYLLGYSAGPFVVAPLSEAYGRRPLFIAGLILFTAFTGGCAAAPSYGALLVLRFCAGFAGAVPMTNGAVCGDIWAPKERGTAMSFYSVATFSGPALGPIIASFAADRISWHWAFIIPTIIGGVLCVAVILACPETYPPVILSRVARQLRQETGDDRIFSALELAEMASRAKPRVERAKAEAYRLFAMPFVLLFTEIIGYPVIFSEMHHLGPGYSSLPFLSTFVGAVIAVPISLLYQKRYILAVKEAGKHEPEMRLPPAQIGGILFVCAFLWLGWGGNSARTPWIVPTLSGILQGIGSVLIFRALQTFLIDAYERYAASALASQVVVRSITGAVCPLFTPAMFHRLGPGWACTVLAAVMLILVPVPFVFERYGGTPSSRLDDEPGPGATTTGASQGRTESERKEASWWIRFKRN</sequence>
<dbReference type="GO" id="GO:0042908">
    <property type="term" value="P:xenobiotic transport"/>
    <property type="evidence" value="ECO:0007669"/>
    <property type="project" value="UniProtKB-ARBA"/>
</dbReference>
<evidence type="ECO:0000313" key="8">
    <source>
        <dbReference type="EMBL" id="CEQ41840.1"/>
    </source>
</evidence>
<dbReference type="GO" id="GO:0140115">
    <property type="term" value="P:export across plasma membrane"/>
    <property type="evidence" value="ECO:0007669"/>
    <property type="project" value="UniProtKB-ARBA"/>
</dbReference>
<evidence type="ECO:0000256" key="2">
    <source>
        <dbReference type="ARBA" id="ARBA00022692"/>
    </source>
</evidence>
<evidence type="ECO:0000256" key="1">
    <source>
        <dbReference type="ARBA" id="ARBA00004141"/>
    </source>
</evidence>
<name>A0A0D6EQK2_SPOSA</name>
<dbReference type="GO" id="GO:0022857">
    <property type="term" value="F:transmembrane transporter activity"/>
    <property type="evidence" value="ECO:0007669"/>
    <property type="project" value="InterPro"/>
</dbReference>
<feature type="transmembrane region" description="Helical" evidence="6">
    <location>
        <begin position="138"/>
        <end position="158"/>
    </location>
</feature>
<feature type="transmembrane region" description="Helical" evidence="6">
    <location>
        <begin position="295"/>
        <end position="317"/>
    </location>
</feature>
<evidence type="ECO:0000313" key="9">
    <source>
        <dbReference type="Proteomes" id="UP000243876"/>
    </source>
</evidence>
<feature type="transmembrane region" description="Helical" evidence="6">
    <location>
        <begin position="369"/>
        <end position="391"/>
    </location>
</feature>
<gene>
    <name evidence="8" type="primary">SPOSA6832_03608</name>
</gene>
<evidence type="ECO:0000256" key="3">
    <source>
        <dbReference type="ARBA" id="ARBA00022989"/>
    </source>
</evidence>
<feature type="transmembrane region" description="Helical" evidence="6">
    <location>
        <begin position="461"/>
        <end position="482"/>
    </location>
</feature>
<dbReference type="SUPFAM" id="SSF103473">
    <property type="entry name" value="MFS general substrate transporter"/>
    <property type="match status" value="1"/>
</dbReference>